<sequence>MVAPTVVVSVSGGGFGGGGGSAAASMVVAPAVVGWIEKDGVTSGLGKGSVLVEGSRLGKVTQEQLDEFESFSDDCDYSEGDDERDHYNHSEDEDCDYINEEDDITNDEDMMNFHMNTDRELEWIGRTDPDNPVADVEEEALDFSDDQSCSDEDDYELKRNQHLRQIRKIKWCKF</sequence>
<reference evidence="2" key="1">
    <citation type="journal article" date="2022" name="Mol. Ecol. Resour.">
        <title>The genomes of chicory, endive, great burdock and yacon provide insights into Asteraceae palaeo-polyploidization history and plant inulin production.</title>
        <authorList>
            <person name="Fan W."/>
            <person name="Wang S."/>
            <person name="Wang H."/>
            <person name="Wang A."/>
            <person name="Jiang F."/>
            <person name="Liu H."/>
            <person name="Zhao H."/>
            <person name="Xu D."/>
            <person name="Zhang Y."/>
        </authorList>
    </citation>
    <scope>NUCLEOTIDE SEQUENCE [LARGE SCALE GENOMIC DNA]</scope>
    <source>
        <strain evidence="2">cv. Niubang</strain>
    </source>
</reference>
<reference evidence="1 2" key="2">
    <citation type="journal article" date="2022" name="Mol. Ecol. Resour.">
        <title>The genomes of chicory, endive, great burdock and yacon provide insights into Asteraceae paleo-polyploidization history and plant inulin production.</title>
        <authorList>
            <person name="Fan W."/>
            <person name="Wang S."/>
            <person name="Wang H."/>
            <person name="Wang A."/>
            <person name="Jiang F."/>
            <person name="Liu H."/>
            <person name="Zhao H."/>
            <person name="Xu D."/>
            <person name="Zhang Y."/>
        </authorList>
    </citation>
    <scope>NUCLEOTIDE SEQUENCE [LARGE SCALE GENOMIC DNA]</scope>
    <source>
        <strain evidence="2">cv. Niubang</strain>
    </source>
</reference>
<comment type="caution">
    <text evidence="1">The sequence shown here is derived from an EMBL/GenBank/DDBJ whole genome shotgun (WGS) entry which is preliminary data.</text>
</comment>
<organism evidence="1 2">
    <name type="scientific">Arctium lappa</name>
    <name type="common">Greater burdock</name>
    <name type="synonym">Lappa major</name>
    <dbReference type="NCBI Taxonomy" id="4217"/>
    <lineage>
        <taxon>Eukaryota</taxon>
        <taxon>Viridiplantae</taxon>
        <taxon>Streptophyta</taxon>
        <taxon>Embryophyta</taxon>
        <taxon>Tracheophyta</taxon>
        <taxon>Spermatophyta</taxon>
        <taxon>Magnoliopsida</taxon>
        <taxon>eudicotyledons</taxon>
        <taxon>Gunneridae</taxon>
        <taxon>Pentapetalae</taxon>
        <taxon>asterids</taxon>
        <taxon>campanulids</taxon>
        <taxon>Asterales</taxon>
        <taxon>Asteraceae</taxon>
        <taxon>Carduoideae</taxon>
        <taxon>Cardueae</taxon>
        <taxon>Arctiinae</taxon>
        <taxon>Arctium</taxon>
    </lineage>
</organism>
<evidence type="ECO:0000313" key="1">
    <source>
        <dbReference type="EMBL" id="KAI3680970.1"/>
    </source>
</evidence>
<keyword evidence="2" id="KW-1185">Reference proteome</keyword>
<dbReference type="Proteomes" id="UP001055879">
    <property type="component" value="Linkage Group LG13"/>
</dbReference>
<proteinExistence type="predicted"/>
<accession>A0ACB8Y7B4</accession>
<evidence type="ECO:0000313" key="2">
    <source>
        <dbReference type="Proteomes" id="UP001055879"/>
    </source>
</evidence>
<dbReference type="EMBL" id="CM042059">
    <property type="protein sequence ID" value="KAI3680970.1"/>
    <property type="molecule type" value="Genomic_DNA"/>
</dbReference>
<name>A0ACB8Y7B4_ARCLA</name>
<protein>
    <submittedName>
        <fullName evidence="1">Uncharacterized protein</fullName>
    </submittedName>
</protein>
<gene>
    <name evidence="1" type="ORF">L6452_35750</name>
</gene>